<proteinExistence type="predicted"/>
<dbReference type="AlphaFoldDB" id="M5U3T2"/>
<dbReference type="EMBL" id="ANOH01000428">
    <property type="protein sequence ID" value="EMI52526.1"/>
    <property type="molecule type" value="Genomic_DNA"/>
</dbReference>
<keyword evidence="2" id="KW-1185">Reference proteome</keyword>
<dbReference type="Proteomes" id="UP000011885">
    <property type="component" value="Unassembled WGS sequence"/>
</dbReference>
<accession>M5U3T2</accession>
<sequence>MGSCITESPGDFRYGLELSFLIVMHHECESANDQLPRARLSLGMTSLSKHRC</sequence>
<reference evidence="1 2" key="1">
    <citation type="journal article" date="2013" name="Mar. Genomics">
        <title>Expression of sulfatases in Rhodopirellula baltica and the diversity of sulfatases in the genus Rhodopirellula.</title>
        <authorList>
            <person name="Wegner C.E."/>
            <person name="Richter-Heitmann T."/>
            <person name="Klindworth A."/>
            <person name="Klockow C."/>
            <person name="Richter M."/>
            <person name="Achstetter T."/>
            <person name="Glockner F.O."/>
            <person name="Harder J."/>
        </authorList>
    </citation>
    <scope>NUCLEOTIDE SEQUENCE [LARGE SCALE GENOMIC DNA]</scope>
    <source>
        <strain evidence="1 2">SM41</strain>
    </source>
</reference>
<gene>
    <name evidence="1" type="ORF">RSSM_06081</name>
</gene>
<evidence type="ECO:0000313" key="1">
    <source>
        <dbReference type="EMBL" id="EMI52526.1"/>
    </source>
</evidence>
<protein>
    <submittedName>
        <fullName evidence="1">Uncharacterized protein</fullName>
    </submittedName>
</protein>
<organism evidence="1 2">
    <name type="scientific">Rhodopirellula sallentina SM41</name>
    <dbReference type="NCBI Taxonomy" id="1263870"/>
    <lineage>
        <taxon>Bacteria</taxon>
        <taxon>Pseudomonadati</taxon>
        <taxon>Planctomycetota</taxon>
        <taxon>Planctomycetia</taxon>
        <taxon>Pirellulales</taxon>
        <taxon>Pirellulaceae</taxon>
        <taxon>Rhodopirellula</taxon>
    </lineage>
</organism>
<dbReference type="PATRIC" id="fig|1263870.3.peg.6440"/>
<comment type="caution">
    <text evidence="1">The sequence shown here is derived from an EMBL/GenBank/DDBJ whole genome shotgun (WGS) entry which is preliminary data.</text>
</comment>
<evidence type="ECO:0000313" key="2">
    <source>
        <dbReference type="Proteomes" id="UP000011885"/>
    </source>
</evidence>
<name>M5U3T2_9BACT</name>